<comment type="caution">
    <text evidence="2">The sequence shown here is derived from an EMBL/GenBank/DDBJ whole genome shotgun (WGS) entry which is preliminary data.</text>
</comment>
<dbReference type="RefSeq" id="WP_144331900.1">
    <property type="nucleotide sequence ID" value="NZ_VLPL01000002.1"/>
</dbReference>
<protein>
    <recommendedName>
        <fullName evidence="4">Lipocalin-like domain-containing protein</fullName>
    </recommendedName>
</protein>
<proteinExistence type="predicted"/>
<feature type="chain" id="PRO_5022168203" description="Lipocalin-like domain-containing protein" evidence="1">
    <location>
        <begin position="17"/>
        <end position="140"/>
    </location>
</feature>
<sequence>MHRLSIIMLSFMALFAANCSKKKVEPEQPSPPVDYREQYTGNYTTLWHSTYWQMSGFTFDTTYTYTSQVMLGDASNTLKFLWNDNTYHEFKVTESGKILFCDSVEIGSFTTNHFEFEYNDDTCQPGPLGESYSYHLIGDR</sequence>
<evidence type="ECO:0000256" key="1">
    <source>
        <dbReference type="SAM" id="SignalP"/>
    </source>
</evidence>
<keyword evidence="3" id="KW-1185">Reference proteome</keyword>
<reference evidence="2 3" key="1">
    <citation type="submission" date="2019-07" db="EMBL/GenBank/DDBJ databases">
        <authorList>
            <person name="Huq M.A."/>
        </authorList>
    </citation>
    <scope>NUCLEOTIDE SEQUENCE [LARGE SCALE GENOMIC DNA]</scope>
    <source>
        <strain evidence="2 3">MAH-3</strain>
    </source>
</reference>
<dbReference type="Proteomes" id="UP000316008">
    <property type="component" value="Unassembled WGS sequence"/>
</dbReference>
<keyword evidence="1" id="KW-0732">Signal</keyword>
<feature type="signal peptide" evidence="1">
    <location>
        <begin position="1"/>
        <end position="16"/>
    </location>
</feature>
<organism evidence="2 3">
    <name type="scientific">Fluviicola chungangensis</name>
    <dbReference type="NCBI Taxonomy" id="2597671"/>
    <lineage>
        <taxon>Bacteria</taxon>
        <taxon>Pseudomonadati</taxon>
        <taxon>Bacteroidota</taxon>
        <taxon>Flavobacteriia</taxon>
        <taxon>Flavobacteriales</taxon>
        <taxon>Crocinitomicaceae</taxon>
        <taxon>Fluviicola</taxon>
    </lineage>
</organism>
<accession>A0A556N2Q9</accession>
<evidence type="ECO:0008006" key="4">
    <source>
        <dbReference type="Google" id="ProtNLM"/>
    </source>
</evidence>
<evidence type="ECO:0000313" key="2">
    <source>
        <dbReference type="EMBL" id="TSJ46363.1"/>
    </source>
</evidence>
<dbReference type="EMBL" id="VLPL01000002">
    <property type="protein sequence ID" value="TSJ46363.1"/>
    <property type="molecule type" value="Genomic_DNA"/>
</dbReference>
<dbReference type="AlphaFoldDB" id="A0A556N2Q9"/>
<name>A0A556N2Q9_9FLAO</name>
<gene>
    <name evidence="2" type="ORF">FO442_04180</name>
</gene>
<evidence type="ECO:0000313" key="3">
    <source>
        <dbReference type="Proteomes" id="UP000316008"/>
    </source>
</evidence>